<dbReference type="EMBL" id="BMNA01000010">
    <property type="protein sequence ID" value="GGM12549.1"/>
    <property type="molecule type" value="Genomic_DNA"/>
</dbReference>
<dbReference type="GO" id="GO:0003677">
    <property type="term" value="F:DNA binding"/>
    <property type="evidence" value="ECO:0007669"/>
    <property type="project" value="UniProtKB-KW"/>
</dbReference>
<dbReference type="Pfam" id="PF23359">
    <property type="entry name" value="Lsr2_DNA-bd"/>
    <property type="match status" value="1"/>
</dbReference>
<evidence type="ECO:0000313" key="5">
    <source>
        <dbReference type="EMBL" id="GGM12549.1"/>
    </source>
</evidence>
<evidence type="ECO:0000259" key="3">
    <source>
        <dbReference type="Pfam" id="PF11774"/>
    </source>
</evidence>
<feature type="domain" description="Lsr2 DNA-binding" evidence="4">
    <location>
        <begin position="103"/>
        <end position="138"/>
    </location>
</feature>
<keyword evidence="6" id="KW-1185">Reference proteome</keyword>
<dbReference type="Proteomes" id="UP000655208">
    <property type="component" value="Unassembled WGS sequence"/>
</dbReference>
<dbReference type="InterPro" id="IPR055370">
    <property type="entry name" value="Lsr2_DNA-bd"/>
</dbReference>
<dbReference type="GO" id="GO:0016746">
    <property type="term" value="F:acyltransferase activity"/>
    <property type="evidence" value="ECO:0007669"/>
    <property type="project" value="InterPro"/>
</dbReference>
<feature type="region of interest" description="Disordered" evidence="2">
    <location>
        <begin position="77"/>
        <end position="97"/>
    </location>
</feature>
<dbReference type="Pfam" id="PF11774">
    <property type="entry name" value="Lsr2"/>
    <property type="match status" value="1"/>
</dbReference>
<feature type="domain" description="Lsr2 dimerization" evidence="3">
    <location>
        <begin position="20"/>
        <end position="75"/>
    </location>
</feature>
<dbReference type="InterPro" id="IPR036625">
    <property type="entry name" value="E3-bd_dom_sf"/>
</dbReference>
<evidence type="ECO:0000256" key="2">
    <source>
        <dbReference type="SAM" id="MobiDB-lite"/>
    </source>
</evidence>
<evidence type="ECO:0008006" key="7">
    <source>
        <dbReference type="Google" id="ProtNLM"/>
    </source>
</evidence>
<protein>
    <recommendedName>
        <fullName evidence="7">Lsr2 family protein</fullName>
    </recommendedName>
</protein>
<proteinExistence type="predicted"/>
<dbReference type="InterPro" id="IPR024412">
    <property type="entry name" value="Lsr2_dim_dom"/>
</dbReference>
<accession>A0A917WKZ9</accession>
<dbReference type="AlphaFoldDB" id="A0A917WKZ9"/>
<reference evidence="5" key="2">
    <citation type="submission" date="2020-09" db="EMBL/GenBank/DDBJ databases">
        <authorList>
            <person name="Sun Q."/>
            <person name="Zhou Y."/>
        </authorList>
    </citation>
    <scope>NUCLEOTIDE SEQUENCE</scope>
    <source>
        <strain evidence="5">CGMCC 4.7308</strain>
    </source>
</reference>
<reference evidence="5" key="1">
    <citation type="journal article" date="2014" name="Int. J. Syst. Evol. Microbiol.">
        <title>Complete genome sequence of Corynebacterium casei LMG S-19264T (=DSM 44701T), isolated from a smear-ripened cheese.</title>
        <authorList>
            <consortium name="US DOE Joint Genome Institute (JGI-PGF)"/>
            <person name="Walter F."/>
            <person name="Albersmeier A."/>
            <person name="Kalinowski J."/>
            <person name="Ruckert C."/>
        </authorList>
    </citation>
    <scope>NUCLEOTIDE SEQUENCE</scope>
    <source>
        <strain evidence="5">CGMCC 4.7308</strain>
    </source>
</reference>
<dbReference type="InterPro" id="IPR042261">
    <property type="entry name" value="Lsr2-like_dimerization"/>
</dbReference>
<organism evidence="5 6">
    <name type="scientific">Nakamurella endophytica</name>
    <dbReference type="NCBI Taxonomy" id="1748367"/>
    <lineage>
        <taxon>Bacteria</taxon>
        <taxon>Bacillati</taxon>
        <taxon>Actinomycetota</taxon>
        <taxon>Actinomycetes</taxon>
        <taxon>Nakamurellales</taxon>
        <taxon>Nakamurellaceae</taxon>
        <taxon>Nakamurella</taxon>
    </lineage>
</organism>
<keyword evidence="1" id="KW-0238">DNA-binding</keyword>
<evidence type="ECO:0000259" key="4">
    <source>
        <dbReference type="Pfam" id="PF23359"/>
    </source>
</evidence>
<evidence type="ECO:0000256" key="1">
    <source>
        <dbReference type="ARBA" id="ARBA00023125"/>
    </source>
</evidence>
<evidence type="ECO:0000313" key="6">
    <source>
        <dbReference type="Proteomes" id="UP000655208"/>
    </source>
</evidence>
<name>A0A917WKZ9_9ACTN</name>
<dbReference type="Gene3D" id="4.10.320.10">
    <property type="entry name" value="E3-binding domain"/>
    <property type="match status" value="1"/>
</dbReference>
<dbReference type="Gene3D" id="3.30.60.230">
    <property type="entry name" value="Lsr2, dimerization domain"/>
    <property type="match status" value="1"/>
</dbReference>
<gene>
    <name evidence="5" type="ORF">GCM10011594_35550</name>
</gene>
<comment type="caution">
    <text evidence="5">The sequence shown here is derived from an EMBL/GenBank/DDBJ whole genome shotgun (WGS) entry which is preliminary data.</text>
</comment>
<sequence>MRPGDRATGAAAGERWGDVMVVRTTTTKSDDIDGTPAAETVRFQLDGSSFEIDLSPRNAEALRGALAEFVLHARRRDDTGRDHRGRPMSRVTPVVRAPAPPASAADLVAIRIWATDNGFRIASRGRIPDHVRAHYAAAHREARRAATRSRQPA</sequence>